<proteinExistence type="predicted"/>
<dbReference type="EMBL" id="CP018082">
    <property type="protein sequence ID" value="APE35632.1"/>
    <property type="molecule type" value="Genomic_DNA"/>
</dbReference>
<evidence type="ECO:0000313" key="2">
    <source>
        <dbReference type="EMBL" id="APE35632.1"/>
    </source>
</evidence>
<gene>
    <name evidence="2" type="ORF">BOX37_18610</name>
</gene>
<organism evidence="2 3">
    <name type="scientific">Nocardia mangyaensis</name>
    <dbReference type="NCBI Taxonomy" id="2213200"/>
    <lineage>
        <taxon>Bacteria</taxon>
        <taxon>Bacillati</taxon>
        <taxon>Actinomycetota</taxon>
        <taxon>Actinomycetes</taxon>
        <taxon>Mycobacteriales</taxon>
        <taxon>Nocardiaceae</taxon>
        <taxon>Nocardia</taxon>
    </lineage>
</organism>
<dbReference type="Pfam" id="PF13672">
    <property type="entry name" value="PP2C_2"/>
    <property type="match status" value="1"/>
</dbReference>
<dbReference type="PANTHER" id="PTHR13832">
    <property type="entry name" value="PROTEIN PHOSPHATASE 2C"/>
    <property type="match status" value="1"/>
</dbReference>
<dbReference type="PANTHER" id="PTHR13832:SF827">
    <property type="entry name" value="PROTEIN PHOSPHATASE 1L"/>
    <property type="match status" value="1"/>
</dbReference>
<dbReference type="InterPro" id="IPR015655">
    <property type="entry name" value="PP2C"/>
</dbReference>
<name>A0A1J0VUA3_9NOCA</name>
<dbReference type="SMART" id="SM00331">
    <property type="entry name" value="PP2C_SIG"/>
    <property type="match status" value="1"/>
</dbReference>
<sequence length="246" mass="25345">MTHEDVVAATRLISAQRTHRGLVREANEDSVHVGVNVLALADGMGGHAAGEVASALMIAALAQLDQAADGELLARLEEAVLKGNTAIAEHAERHVEAAGMGTTLTAILFDGPCFGLAHVGDSRAYRLRAGHLSQLTHDDTFVQSLVDSGHITAEQARTHPRRSLIMQALTGAAVTPALVLGDAEIGDRFLLCSDGLSDVVGAEQIESALVGAGTVEECADQLVELALAGGGPDNVTVVVADLLAAN</sequence>
<dbReference type="SMART" id="SM00332">
    <property type="entry name" value="PP2Cc"/>
    <property type="match status" value="1"/>
</dbReference>
<dbReference type="GO" id="GO:0004722">
    <property type="term" value="F:protein serine/threonine phosphatase activity"/>
    <property type="evidence" value="ECO:0007669"/>
    <property type="project" value="InterPro"/>
</dbReference>
<dbReference type="AlphaFoldDB" id="A0A1J0VUA3"/>
<dbReference type="CDD" id="cd00143">
    <property type="entry name" value="PP2Cc"/>
    <property type="match status" value="1"/>
</dbReference>
<dbReference type="OrthoDB" id="9801841at2"/>
<dbReference type="Proteomes" id="UP000183810">
    <property type="component" value="Chromosome"/>
</dbReference>
<feature type="domain" description="PPM-type phosphatase" evidence="1">
    <location>
        <begin position="9"/>
        <end position="242"/>
    </location>
</feature>
<dbReference type="KEGG" id="nsl:BOX37_18610"/>
<dbReference type="SUPFAM" id="SSF81606">
    <property type="entry name" value="PP2C-like"/>
    <property type="match status" value="1"/>
</dbReference>
<dbReference type="Gene3D" id="3.60.40.10">
    <property type="entry name" value="PPM-type phosphatase domain"/>
    <property type="match status" value="1"/>
</dbReference>
<evidence type="ECO:0000259" key="1">
    <source>
        <dbReference type="PROSITE" id="PS51746"/>
    </source>
</evidence>
<protein>
    <recommendedName>
        <fullName evidence="1">PPM-type phosphatase domain-containing protein</fullName>
    </recommendedName>
</protein>
<keyword evidence="3" id="KW-1185">Reference proteome</keyword>
<dbReference type="PROSITE" id="PS51746">
    <property type="entry name" value="PPM_2"/>
    <property type="match status" value="1"/>
</dbReference>
<dbReference type="InterPro" id="IPR001932">
    <property type="entry name" value="PPM-type_phosphatase-like_dom"/>
</dbReference>
<dbReference type="InterPro" id="IPR036457">
    <property type="entry name" value="PPM-type-like_dom_sf"/>
</dbReference>
<evidence type="ECO:0000313" key="3">
    <source>
        <dbReference type="Proteomes" id="UP000183810"/>
    </source>
</evidence>
<accession>A0A1J0VUA3</accession>
<reference evidence="2" key="1">
    <citation type="submission" date="2016-11" db="EMBL/GenBank/DDBJ databases">
        <authorList>
            <person name="Jaros S."/>
            <person name="Januszkiewicz K."/>
            <person name="Wedrychowicz H."/>
        </authorList>
    </citation>
    <scope>NUCLEOTIDE SEQUENCE [LARGE SCALE GENOMIC DNA]</scope>
    <source>
        <strain evidence="2">Y48</strain>
    </source>
</reference>